<feature type="region of interest" description="Disordered" evidence="1">
    <location>
        <begin position="1"/>
        <end position="177"/>
    </location>
</feature>
<keyword evidence="3" id="KW-1185">Reference proteome</keyword>
<comment type="caution">
    <text evidence="2">The sequence shown here is derived from an EMBL/GenBank/DDBJ whole genome shotgun (WGS) entry which is preliminary data.</text>
</comment>
<reference evidence="2 3" key="1">
    <citation type="journal article" date="2021" name="G3 (Bethesda)">
        <title>Genomic diversity, chromosomal rearrangements, and interspecies hybridization in the ogataea polymorpha species complex.</title>
        <authorList>
            <person name="Hanson S.J."/>
            <person name="Cinneide E.O."/>
            <person name="Salzberg L.I."/>
            <person name="Wolfe K.H."/>
            <person name="McGowan J."/>
            <person name="Fitzpatrick D.A."/>
            <person name="Matlin K."/>
        </authorList>
    </citation>
    <scope>NUCLEOTIDE SEQUENCE [LARGE SCALE GENOMIC DNA]</scope>
    <source>
        <strain evidence="2">51-138</strain>
    </source>
</reference>
<accession>A0ABQ7S2Y4</accession>
<evidence type="ECO:0000256" key="1">
    <source>
        <dbReference type="SAM" id="MobiDB-lite"/>
    </source>
</evidence>
<feature type="compositionally biased region" description="Basic and acidic residues" evidence="1">
    <location>
        <begin position="7"/>
        <end position="16"/>
    </location>
</feature>
<protein>
    <recommendedName>
        <fullName evidence="4">DUF4157 domain-containing protein</fullName>
    </recommendedName>
</protein>
<dbReference type="Proteomes" id="UP001197328">
    <property type="component" value="Unassembled WGS sequence"/>
</dbReference>
<name>A0ABQ7S2Y4_PICAN</name>
<sequence length="177" mass="18756">MAARMNGLDEVRRLEKSVGGGGTALSQAEAEILSRNSQSQANLDEDQLETDRLARNLPEVTLHQDPRSDAGVYPSVFQGAFASERRGRARAAHEVLQGVRAGDRGAGAAAQDRRSGVQQGGRRRSSAGQDLAAESKVARDAAADQAGGQGRPAVAVHERIQEPRAARRETTGHRGSV</sequence>
<evidence type="ECO:0008006" key="4">
    <source>
        <dbReference type="Google" id="ProtNLM"/>
    </source>
</evidence>
<gene>
    <name evidence="2" type="ORF">KL940_000054</name>
</gene>
<dbReference type="EMBL" id="JAHLVD010000001">
    <property type="protein sequence ID" value="KAG7852353.1"/>
    <property type="molecule type" value="Genomic_DNA"/>
</dbReference>
<organism evidence="2 3">
    <name type="scientific">Pichia angusta</name>
    <name type="common">Yeast</name>
    <name type="synonym">Hansenula polymorpha</name>
    <dbReference type="NCBI Taxonomy" id="870730"/>
    <lineage>
        <taxon>Eukaryota</taxon>
        <taxon>Fungi</taxon>
        <taxon>Dikarya</taxon>
        <taxon>Ascomycota</taxon>
        <taxon>Saccharomycotina</taxon>
        <taxon>Pichiomycetes</taxon>
        <taxon>Pichiales</taxon>
        <taxon>Pichiaceae</taxon>
        <taxon>Ogataea</taxon>
    </lineage>
</organism>
<evidence type="ECO:0000313" key="3">
    <source>
        <dbReference type="Proteomes" id="UP001197328"/>
    </source>
</evidence>
<proteinExistence type="predicted"/>
<evidence type="ECO:0000313" key="2">
    <source>
        <dbReference type="EMBL" id="KAG7852353.1"/>
    </source>
</evidence>
<feature type="compositionally biased region" description="Basic and acidic residues" evidence="1">
    <location>
        <begin position="156"/>
        <end position="177"/>
    </location>
</feature>